<sequence>MHELEQRLVLLAQCLAHEYSNENDFISPRPIGILKDMMSLYTEWCTTTRPSSRLKFKASAAIDEAFRLVTNAAFSTPCRLSWVNLGIEALQLQLHSGDFYVNLNVVNSTNIGGSSMKLIPLQRPYDDIPKGTWLRALRALTSKDMNSSRFSPATRQVRALSPRDKSQWIASSNAAFRILQRLIKGKGIRTFQKTKPGQQPQQQSLDERDFNMVLHAYASYPQNRYMHAAHRVMALQERTAHAPPLSPVAYSILLKAYGRLGDIKNVEMGILNAQRNRVIPDIVMANTVVDAYVNCGLIDKANDVFRSMTATSVNMESREAQEAFWPLLRPNTRTYNTLLKGMAGVGDIGGALKLSRVVQSNGLWDEITTNTLVKAAVAANEYDLAEDILSNYTVTVSSPQKADHPNVEAYTELIDGYAKDGQLENSLRVMQVMRKRDVTPNEYTYTCIVGALARNNKVRQARKMIDYAASLPSNGGKRMDLTPTYNAFISGLLSDNRDPNAETTGQSSHAANMIEVLAVFQEMLGSKIYPNVVTVALVVDGLGRCNPPRCREARELVEHLEFQMRFRQNGNYHQNEGQNVTGGMSLSNNKIATALIQAYGRANDVESAIESFKRIISPDVVAFNALLDSCCRCDQLKLALDLFKKHARFDQSIGQESKANTLGYIGEEIFQKSIKPDVVTYTTLISALLQLKSRAATKRAISLYSEMKQMWWISPDNVLVDSILTAMISGGPNGFEDDDVKFTLMVLQDGARLKWENGQYEKRKKAVRGILVGRTSEIWKNDEFSFGLFSEQPEDPLFVKKGWNKIDSGFRLWGGGGNKQQQLEGRSSSVDSFLASKGWNDIDSGFRLV</sequence>
<protein>
    <recommendedName>
        <fullName evidence="4">Pentacotripeptide-repeat region of PRORP domain-containing protein</fullName>
    </recommendedName>
</protein>
<feature type="repeat" description="PPR" evidence="1">
    <location>
        <begin position="281"/>
        <end position="315"/>
    </location>
</feature>
<comment type="caution">
    <text evidence="2">The sequence shown here is derived from an EMBL/GenBank/DDBJ whole genome shotgun (WGS) entry which is preliminary data.</text>
</comment>
<evidence type="ECO:0000313" key="3">
    <source>
        <dbReference type="Proteomes" id="UP001530315"/>
    </source>
</evidence>
<dbReference type="Pfam" id="PF13041">
    <property type="entry name" value="PPR_2"/>
    <property type="match status" value="1"/>
</dbReference>
<dbReference type="PANTHER" id="PTHR47938:SF35">
    <property type="entry name" value="PENTATRICOPEPTIDE REPEAT-CONTAINING PROTEIN 4, MITOCHONDRIAL-RELATED"/>
    <property type="match status" value="1"/>
</dbReference>
<dbReference type="Gene3D" id="1.25.40.10">
    <property type="entry name" value="Tetratricopeptide repeat domain"/>
    <property type="match status" value="4"/>
</dbReference>
<dbReference type="NCBIfam" id="TIGR00756">
    <property type="entry name" value="PPR"/>
    <property type="match status" value="2"/>
</dbReference>
<reference evidence="2 3" key="1">
    <citation type="submission" date="2024-10" db="EMBL/GenBank/DDBJ databases">
        <title>Updated reference genomes for cyclostephanoid diatoms.</title>
        <authorList>
            <person name="Roberts W.R."/>
            <person name="Alverson A.J."/>
        </authorList>
    </citation>
    <scope>NUCLEOTIDE SEQUENCE [LARGE SCALE GENOMIC DNA]</scope>
    <source>
        <strain evidence="2 3">AJA276-08</strain>
    </source>
</reference>
<dbReference type="Pfam" id="PF13812">
    <property type="entry name" value="PPR_3"/>
    <property type="match status" value="1"/>
</dbReference>
<dbReference type="EMBL" id="JALLAZ020000235">
    <property type="protein sequence ID" value="KAL3799879.1"/>
    <property type="molecule type" value="Genomic_DNA"/>
</dbReference>
<dbReference type="Proteomes" id="UP001530315">
    <property type="component" value="Unassembled WGS sequence"/>
</dbReference>
<evidence type="ECO:0000256" key="1">
    <source>
        <dbReference type="PROSITE-ProRule" id="PRU00708"/>
    </source>
</evidence>
<dbReference type="PANTHER" id="PTHR47938">
    <property type="entry name" value="RESPIRATORY COMPLEX I CHAPERONE (CIA84), PUTATIVE (AFU_ORTHOLOGUE AFUA_2G06020)-RELATED"/>
    <property type="match status" value="1"/>
</dbReference>
<proteinExistence type="predicted"/>
<feature type="repeat" description="PPR" evidence="1">
    <location>
        <begin position="406"/>
        <end position="440"/>
    </location>
</feature>
<dbReference type="InterPro" id="IPR011990">
    <property type="entry name" value="TPR-like_helical_dom_sf"/>
</dbReference>
<dbReference type="InterPro" id="IPR002885">
    <property type="entry name" value="PPR_rpt"/>
</dbReference>
<evidence type="ECO:0000313" key="2">
    <source>
        <dbReference type="EMBL" id="KAL3799879.1"/>
    </source>
</evidence>
<keyword evidence="3" id="KW-1185">Reference proteome</keyword>
<dbReference type="Pfam" id="PF01535">
    <property type="entry name" value="PPR"/>
    <property type="match status" value="3"/>
</dbReference>
<dbReference type="AlphaFoldDB" id="A0ABD3QI91"/>
<gene>
    <name evidence="2" type="ORF">ACHAW5_004391</name>
</gene>
<feature type="repeat" description="PPR" evidence="1">
    <location>
        <begin position="619"/>
        <end position="653"/>
    </location>
</feature>
<evidence type="ECO:0008006" key="4">
    <source>
        <dbReference type="Google" id="ProtNLM"/>
    </source>
</evidence>
<accession>A0ABD3QI91</accession>
<dbReference type="PROSITE" id="PS51375">
    <property type="entry name" value="PPR"/>
    <property type="match status" value="3"/>
</dbReference>
<name>A0ABD3QI91_9STRA</name>
<organism evidence="2 3">
    <name type="scientific">Stephanodiscus triporus</name>
    <dbReference type="NCBI Taxonomy" id="2934178"/>
    <lineage>
        <taxon>Eukaryota</taxon>
        <taxon>Sar</taxon>
        <taxon>Stramenopiles</taxon>
        <taxon>Ochrophyta</taxon>
        <taxon>Bacillariophyta</taxon>
        <taxon>Coscinodiscophyceae</taxon>
        <taxon>Thalassiosirophycidae</taxon>
        <taxon>Stephanodiscales</taxon>
        <taxon>Stephanodiscaceae</taxon>
        <taxon>Stephanodiscus</taxon>
    </lineage>
</organism>